<comment type="caution">
    <text evidence="2">The sequence shown here is derived from an EMBL/GenBank/DDBJ whole genome shotgun (WGS) entry which is preliminary data.</text>
</comment>
<accession>M0AD18</accession>
<dbReference type="OrthoDB" id="325633at2157"/>
<keyword evidence="3" id="KW-1185">Reference proteome</keyword>
<feature type="region of interest" description="Disordered" evidence="1">
    <location>
        <begin position="410"/>
        <end position="457"/>
    </location>
</feature>
<protein>
    <recommendedName>
        <fullName evidence="4">CARDB domain-containing protein</fullName>
    </recommendedName>
</protein>
<evidence type="ECO:0000313" key="3">
    <source>
        <dbReference type="Proteomes" id="UP000011693"/>
    </source>
</evidence>
<dbReference type="EMBL" id="AOIN01000091">
    <property type="protein sequence ID" value="ELY95243.1"/>
    <property type="molecule type" value="Genomic_DNA"/>
</dbReference>
<feature type="compositionally biased region" description="Polar residues" evidence="1">
    <location>
        <begin position="418"/>
        <end position="437"/>
    </location>
</feature>
<dbReference type="AlphaFoldDB" id="M0AD18"/>
<organism evidence="2 3">
    <name type="scientific">Natrialba chahannaoensis JCM 10990</name>
    <dbReference type="NCBI Taxonomy" id="1227492"/>
    <lineage>
        <taxon>Archaea</taxon>
        <taxon>Methanobacteriati</taxon>
        <taxon>Methanobacteriota</taxon>
        <taxon>Stenosarchaea group</taxon>
        <taxon>Halobacteria</taxon>
        <taxon>Halobacteriales</taxon>
        <taxon>Natrialbaceae</taxon>
        <taxon>Natrialba</taxon>
    </lineage>
</organism>
<evidence type="ECO:0000313" key="2">
    <source>
        <dbReference type="EMBL" id="ELY95243.1"/>
    </source>
</evidence>
<reference evidence="2 3" key="1">
    <citation type="journal article" date="2014" name="PLoS Genet.">
        <title>Phylogenetically driven sequencing of extremely halophilic archaea reveals strategies for static and dynamic osmo-response.</title>
        <authorList>
            <person name="Becker E.A."/>
            <person name="Seitzer P.M."/>
            <person name="Tritt A."/>
            <person name="Larsen D."/>
            <person name="Krusor M."/>
            <person name="Yao A.I."/>
            <person name="Wu D."/>
            <person name="Madern D."/>
            <person name="Eisen J.A."/>
            <person name="Darling A.E."/>
            <person name="Facciotti M.T."/>
        </authorList>
    </citation>
    <scope>NUCLEOTIDE SEQUENCE [LARGE SCALE GENOMIC DNA]</scope>
    <source>
        <strain evidence="2 3">JCM 10990</strain>
    </source>
</reference>
<dbReference type="Gene3D" id="2.60.40.10">
    <property type="entry name" value="Immunoglobulins"/>
    <property type="match status" value="4"/>
</dbReference>
<feature type="compositionally biased region" description="Low complexity" evidence="1">
    <location>
        <begin position="438"/>
        <end position="451"/>
    </location>
</feature>
<evidence type="ECO:0000256" key="1">
    <source>
        <dbReference type="SAM" id="MobiDB-lite"/>
    </source>
</evidence>
<gene>
    <name evidence="2" type="ORF">C482_16398</name>
</gene>
<proteinExistence type="predicted"/>
<sequence length="469" mass="48851">MVDTNDPVEPGETLEVDTTITNTGEEEGTQEIVLELNGDVLDTAEVTLGPGESETITLSGDTEGLEPGEYTATVSSDNDTAEVTVTIGDDEPIDDGLQVTIESTNAPVEPGDVLEVDALIENLSDEELTQDIVLELNGEVLDTAEVTLGPGDSDTITLSGDTEGLEPGEYTVTISSDDDSDSVTITIDDEPVEDGFEVIIEGVTEPIEVGDLLEVEALIENTSTETITQTIEVALNGEVLDSVEVTLEPGDSELVTLSVDTSDLEPGEYTVTVSSEDDSDSVTITIDPETEPGVVSVSITDTNAPVAPGDTLEVVTAVENTGDEAVTQDLTLTLNGTVLDSVTVELDPGESDTITLSTSTIGLEPGTYTITVSIGDVSGSVTITIEEEEEEEEEEPGETGDAIVEQNISQNNSNSQSATAVNGDVSQSQAVGQTNDASISNTTATTGSNTNVGDTDVDLSNLIEQFLDD</sequence>
<dbReference type="RefSeq" id="WP_006168779.1">
    <property type="nucleotide sequence ID" value="NZ_AOIN01000091.1"/>
</dbReference>
<dbReference type="PATRIC" id="fig|1227492.4.peg.3259"/>
<dbReference type="Proteomes" id="UP000011693">
    <property type="component" value="Unassembled WGS sequence"/>
</dbReference>
<name>M0AD18_9EURY</name>
<evidence type="ECO:0008006" key="4">
    <source>
        <dbReference type="Google" id="ProtNLM"/>
    </source>
</evidence>
<dbReference type="InterPro" id="IPR013783">
    <property type="entry name" value="Ig-like_fold"/>
</dbReference>